<dbReference type="InterPro" id="IPR050401">
    <property type="entry name" value="Cyclic_nucleotide_synthase"/>
</dbReference>
<dbReference type="CDD" id="cd07302">
    <property type="entry name" value="CHD"/>
    <property type="match status" value="1"/>
</dbReference>
<dbReference type="PROSITE" id="PS00452">
    <property type="entry name" value="GUANYLATE_CYCLASE_1"/>
    <property type="match status" value="1"/>
</dbReference>
<protein>
    <recommendedName>
        <fullName evidence="8">Guanylate cyclase domain-containing protein</fullName>
    </recommendedName>
</protein>
<evidence type="ECO:0000256" key="3">
    <source>
        <dbReference type="ARBA" id="ARBA00022741"/>
    </source>
</evidence>
<comment type="caution">
    <text evidence="9">The sequence shown here is derived from an EMBL/GenBank/DDBJ whole genome shotgun (WGS) entry which is preliminary data.</text>
</comment>
<dbReference type="PANTHER" id="PTHR11920">
    <property type="entry name" value="GUANYLYL CYCLASE"/>
    <property type="match status" value="1"/>
</dbReference>
<keyword evidence="3" id="KW-0547">Nucleotide-binding</keyword>
<feature type="non-terminal residue" evidence="9">
    <location>
        <position position="143"/>
    </location>
</feature>
<keyword evidence="4" id="KW-1133">Transmembrane helix</keyword>
<keyword evidence="10" id="KW-1185">Reference proteome</keyword>
<dbReference type="GO" id="GO:0000166">
    <property type="term" value="F:nucleotide binding"/>
    <property type="evidence" value="ECO:0007669"/>
    <property type="project" value="UniProtKB-KW"/>
</dbReference>
<dbReference type="FunFam" id="3.30.70.1230:FF:000030">
    <property type="entry name" value="Si:ch211-215j19.12"/>
    <property type="match status" value="1"/>
</dbReference>
<evidence type="ECO:0000256" key="7">
    <source>
        <dbReference type="RuleBase" id="RU000405"/>
    </source>
</evidence>
<dbReference type="SMART" id="SM00044">
    <property type="entry name" value="CYCc"/>
    <property type="match status" value="1"/>
</dbReference>
<dbReference type="PROSITE" id="PS50125">
    <property type="entry name" value="GUANYLATE_CYCLASE_2"/>
    <property type="match status" value="1"/>
</dbReference>
<sequence>SSLLQLVQLLKDLYSLFDHIIKTYDVYKVETIGDAYMVASGLPVQNGTQHVDEIATTSLHFLSATIRFPIGHVPEEKVKLWTGLHTGPMVAGVVGITRPRYCLFGDSVNMASRMESSSLPLRIQVSQSTAGALLALGGCDLQK</sequence>
<dbReference type="GO" id="GO:0007168">
    <property type="term" value="P:receptor guanylyl cyclase signaling pathway"/>
    <property type="evidence" value="ECO:0007669"/>
    <property type="project" value="TreeGrafter"/>
</dbReference>
<dbReference type="GO" id="GO:0004383">
    <property type="term" value="F:guanylate cyclase activity"/>
    <property type="evidence" value="ECO:0007669"/>
    <property type="project" value="TreeGrafter"/>
</dbReference>
<evidence type="ECO:0000313" key="9">
    <source>
        <dbReference type="EMBL" id="TEA38386.1"/>
    </source>
</evidence>
<dbReference type="PANTHER" id="PTHR11920:SF500">
    <property type="entry name" value="GUANYLATE CYCLASE 2G"/>
    <property type="match status" value="1"/>
</dbReference>
<dbReference type="Proteomes" id="UP000295264">
    <property type="component" value="Unassembled WGS sequence"/>
</dbReference>
<dbReference type="EMBL" id="QWLN02004798">
    <property type="protein sequence ID" value="TEA38386.1"/>
    <property type="molecule type" value="Genomic_DNA"/>
</dbReference>
<dbReference type="GO" id="GO:0001653">
    <property type="term" value="F:peptide receptor activity"/>
    <property type="evidence" value="ECO:0007669"/>
    <property type="project" value="TreeGrafter"/>
</dbReference>
<evidence type="ECO:0000256" key="5">
    <source>
        <dbReference type="ARBA" id="ARBA00023136"/>
    </source>
</evidence>
<dbReference type="InterPro" id="IPR001054">
    <property type="entry name" value="A/G_cyclase"/>
</dbReference>
<dbReference type="Pfam" id="PF00211">
    <property type="entry name" value="Guanylate_cyc"/>
    <property type="match status" value="1"/>
</dbReference>
<dbReference type="InterPro" id="IPR029787">
    <property type="entry name" value="Nucleotide_cyclase"/>
</dbReference>
<dbReference type="Gene3D" id="3.30.70.1230">
    <property type="entry name" value="Nucleotide cyclase"/>
    <property type="match status" value="1"/>
</dbReference>
<evidence type="ECO:0000256" key="6">
    <source>
        <dbReference type="ARBA" id="ARBA00023239"/>
    </source>
</evidence>
<feature type="domain" description="Guanylate cyclase" evidence="8">
    <location>
        <begin position="1"/>
        <end position="115"/>
    </location>
</feature>
<comment type="subcellular location">
    <subcellularLocation>
        <location evidence="1">Membrane</location>
    </subcellularLocation>
</comment>
<evidence type="ECO:0000256" key="2">
    <source>
        <dbReference type="ARBA" id="ARBA00022692"/>
    </source>
</evidence>
<dbReference type="InterPro" id="IPR018297">
    <property type="entry name" value="A/G_cyclase_CS"/>
</dbReference>
<dbReference type="AlphaFoldDB" id="A0A484GT77"/>
<dbReference type="GO" id="GO:0004016">
    <property type="term" value="F:adenylate cyclase activity"/>
    <property type="evidence" value="ECO:0007669"/>
    <property type="project" value="TreeGrafter"/>
</dbReference>
<keyword evidence="6 7" id="KW-0456">Lyase</keyword>
<evidence type="ECO:0000256" key="4">
    <source>
        <dbReference type="ARBA" id="ARBA00022989"/>
    </source>
</evidence>
<name>A0A484GT77_SOUCH</name>
<keyword evidence="5" id="KW-0472">Membrane</keyword>
<comment type="similarity">
    <text evidence="7">Belongs to the adenylyl cyclase class-4/guanylyl cyclase family.</text>
</comment>
<dbReference type="SUPFAM" id="SSF55073">
    <property type="entry name" value="Nucleotide cyclase"/>
    <property type="match status" value="1"/>
</dbReference>
<keyword evidence="2" id="KW-0812">Transmembrane</keyword>
<evidence type="ECO:0000313" key="10">
    <source>
        <dbReference type="Proteomes" id="UP000295264"/>
    </source>
</evidence>
<gene>
    <name evidence="9" type="ORF">DBR06_SOUSAS110262</name>
</gene>
<reference evidence="9 10" key="1">
    <citation type="journal article" date="2018" name="Genomics">
        <title>Molecular footprints of inshore aquatic adaptation in Indo-Pacific humpback dolphin (Sousa chinensis).</title>
        <authorList>
            <person name="Ming Y."/>
            <person name="Jian J."/>
            <person name="Yu F."/>
            <person name="Yu X."/>
            <person name="Wang J."/>
            <person name="Liu W."/>
        </authorList>
    </citation>
    <scope>NUCLEOTIDE SEQUENCE [LARGE SCALE GENOMIC DNA]</scope>
    <source>
        <strain evidence="9">MY-2018</strain>
        <tissue evidence="9">Skin</tissue>
    </source>
</reference>
<proteinExistence type="inferred from homology"/>
<dbReference type="GO" id="GO:0035556">
    <property type="term" value="P:intracellular signal transduction"/>
    <property type="evidence" value="ECO:0007669"/>
    <property type="project" value="InterPro"/>
</dbReference>
<feature type="non-terminal residue" evidence="9">
    <location>
        <position position="1"/>
    </location>
</feature>
<accession>A0A484GT77</accession>
<organism evidence="9 10">
    <name type="scientific">Sousa chinensis</name>
    <name type="common">Indo-pacific humpbacked dolphin</name>
    <name type="synonym">Steno chinensis</name>
    <dbReference type="NCBI Taxonomy" id="103600"/>
    <lineage>
        <taxon>Eukaryota</taxon>
        <taxon>Metazoa</taxon>
        <taxon>Chordata</taxon>
        <taxon>Craniata</taxon>
        <taxon>Vertebrata</taxon>
        <taxon>Euteleostomi</taxon>
        <taxon>Mammalia</taxon>
        <taxon>Eutheria</taxon>
        <taxon>Laurasiatheria</taxon>
        <taxon>Artiodactyla</taxon>
        <taxon>Whippomorpha</taxon>
        <taxon>Cetacea</taxon>
        <taxon>Odontoceti</taxon>
        <taxon>Delphinidae</taxon>
        <taxon>Sousa</taxon>
    </lineage>
</organism>
<evidence type="ECO:0000259" key="8">
    <source>
        <dbReference type="PROSITE" id="PS50125"/>
    </source>
</evidence>
<evidence type="ECO:0000256" key="1">
    <source>
        <dbReference type="ARBA" id="ARBA00004370"/>
    </source>
</evidence>
<dbReference type="GO" id="GO:0005886">
    <property type="term" value="C:plasma membrane"/>
    <property type="evidence" value="ECO:0007669"/>
    <property type="project" value="TreeGrafter"/>
</dbReference>